<keyword evidence="9" id="KW-0067">ATP-binding</keyword>
<dbReference type="Pfam" id="PF23607">
    <property type="entry name" value="WZC_N"/>
    <property type="match status" value="1"/>
</dbReference>
<sequence>MSSVKNRNIDRETDEIDLKRLMGELIDHRKLIISVTSLFTLVSLVYALFSTPIYQADALLQVEQKQGNAILSSLSQMLPDSQPQSAPEITLLQSRMVLGKTVDELNLQTRVEQDYFPLLGKGWARLTGDKQGSLQISRLYISPELEDIKEFVLQVIDNHNYMIILNRKEIKGVTGKLINDNGLAIKVDVINAEPNTKFNISYVTKLKAITDLQKVFSVSEQGKDTGMLSLSLTGDNPEVLERILNSISNNYLAQNIARQAAQDAKSLEFLNAQLPKVRSELDSAEDKLNQYRRQKDSVDLSLEAKSVLEQIVNVDNQLNELTFRESEVSQLFTKEHPTYKALMEKRKTLQDEKAKLNERVSAMPKTQQDILQLSRDVESGQAVYMQLLNRQQELNIAKSSAIGNVRIVDDAVAQPQPVKPKKAIVILVGLLLGTLISVSLVLLRVFLRRGIESPEELEEIGINVYASIPVSEALAKKNMQSNGWKKKNISEYQSFLAIENPADLAIEAIRGLRTSLHFAMMEARNNILMISGASPNAGKTFVSSNLAAIIAQAGKKVLFIDADMRKGYTHKLFELNNNDGVSDILAGKVELSKAIKTVNRAGFDYISRGAVPPNPAELLMHRRMGELFQWASDHYDLVIVDTPPILAVTDAAIIGNYVGTTLLVARFEENTVKEIEVSSKRFEQSGVIIKGCILNGVVKKASNYYGYGYSHYGYNYSDDK</sequence>
<proteinExistence type="inferred from homology"/>
<feature type="transmembrane region" description="Helical" evidence="15">
    <location>
        <begin position="423"/>
        <end position="447"/>
    </location>
</feature>
<dbReference type="GO" id="GO:0004713">
    <property type="term" value="F:protein tyrosine kinase activity"/>
    <property type="evidence" value="ECO:0007669"/>
    <property type="project" value="UniProtKB-KW"/>
</dbReference>
<dbReference type="InterPro" id="IPR025669">
    <property type="entry name" value="AAA_dom"/>
</dbReference>
<keyword evidence="4" id="KW-0997">Cell inner membrane</keyword>
<evidence type="ECO:0000259" key="16">
    <source>
        <dbReference type="Pfam" id="PF02706"/>
    </source>
</evidence>
<comment type="subcellular location">
    <subcellularLocation>
        <location evidence="1">Cell inner membrane</location>
        <topology evidence="1">Multi-pass membrane protein</topology>
    </subcellularLocation>
</comment>
<evidence type="ECO:0000256" key="2">
    <source>
        <dbReference type="ARBA" id="ARBA00008883"/>
    </source>
</evidence>
<gene>
    <name evidence="19" type="primary">wzc</name>
</gene>
<evidence type="ECO:0000256" key="4">
    <source>
        <dbReference type="ARBA" id="ARBA00022519"/>
    </source>
</evidence>
<dbReference type="Pfam" id="PF02706">
    <property type="entry name" value="Wzz"/>
    <property type="match status" value="1"/>
</dbReference>
<dbReference type="Pfam" id="PF13614">
    <property type="entry name" value="AAA_31"/>
    <property type="match status" value="1"/>
</dbReference>
<keyword evidence="10 15" id="KW-1133">Transmembrane helix</keyword>
<dbReference type="EMBL" id="LT174539">
    <property type="protein sequence ID" value="CZQ24141.1"/>
    <property type="molecule type" value="Genomic_DNA"/>
</dbReference>
<reference evidence="19" key="1">
    <citation type="submission" date="2016-02" db="EMBL/GenBank/DDBJ databases">
        <authorList>
            <person name="Wen L."/>
            <person name="He K."/>
            <person name="Yang H."/>
        </authorList>
    </citation>
    <scope>NUCLEOTIDE SEQUENCE</scope>
    <source>
        <strain evidence="19">QMP</strain>
    </source>
</reference>
<keyword evidence="8 19" id="KW-0418">Kinase</keyword>
<keyword evidence="6 15" id="KW-0812">Transmembrane</keyword>
<dbReference type="PANTHER" id="PTHR32309">
    <property type="entry name" value="TYROSINE-PROTEIN KINASE"/>
    <property type="match status" value="1"/>
</dbReference>
<feature type="domain" description="Polysaccharide chain length determinant N-terminal" evidence="16">
    <location>
        <begin position="14"/>
        <end position="105"/>
    </location>
</feature>
<keyword evidence="7" id="KW-0547">Nucleotide-binding</keyword>
<name>A0A193SCA0_KLEPN</name>
<dbReference type="InterPro" id="IPR005702">
    <property type="entry name" value="Wzc-like_C"/>
</dbReference>
<evidence type="ECO:0000256" key="8">
    <source>
        <dbReference type="ARBA" id="ARBA00022777"/>
    </source>
</evidence>
<organism evidence="19">
    <name type="scientific">Klebsiella pneumoniae</name>
    <dbReference type="NCBI Taxonomy" id="573"/>
    <lineage>
        <taxon>Bacteria</taxon>
        <taxon>Pseudomonadati</taxon>
        <taxon>Pseudomonadota</taxon>
        <taxon>Gammaproteobacteria</taxon>
        <taxon>Enterobacterales</taxon>
        <taxon>Enterobacteriaceae</taxon>
        <taxon>Klebsiella/Raoultella group</taxon>
        <taxon>Klebsiella</taxon>
        <taxon>Klebsiella pneumoniae complex</taxon>
    </lineage>
</organism>
<dbReference type="AlphaFoldDB" id="A0A193SCA0"/>
<feature type="domain" description="Tyrosine-protein kinase G-rich" evidence="18">
    <location>
        <begin position="365"/>
        <end position="445"/>
    </location>
</feature>
<evidence type="ECO:0000256" key="6">
    <source>
        <dbReference type="ARBA" id="ARBA00022692"/>
    </source>
</evidence>
<reference evidence="19" key="2">
    <citation type="submission" date="2016-06" db="EMBL/GenBank/DDBJ databases">
        <title>Towards a vaccine: An investigation of Klebsiella pneumoniae surface antigens.</title>
        <authorList>
            <person name="Follador R."/>
            <person name="Heinz E."/>
            <person name="Wyres K.L."/>
            <person name="Ellington M.J."/>
            <person name="Kowarik M."/>
            <person name="Holt K.E."/>
            <person name="Thomson N.R."/>
        </authorList>
    </citation>
    <scope>NUCLEOTIDE SEQUENCE</scope>
    <source>
        <strain evidence="19">QMP</strain>
    </source>
</reference>
<dbReference type="EC" id="2.7.10.-" evidence="19"/>
<evidence type="ECO:0000256" key="13">
    <source>
        <dbReference type="ARBA" id="ARBA00053015"/>
    </source>
</evidence>
<dbReference type="SUPFAM" id="SSF52540">
    <property type="entry name" value="P-loop containing nucleoside triphosphate hydrolases"/>
    <property type="match status" value="1"/>
</dbReference>
<evidence type="ECO:0000256" key="14">
    <source>
        <dbReference type="SAM" id="Coils"/>
    </source>
</evidence>
<dbReference type="GO" id="GO:0005886">
    <property type="term" value="C:plasma membrane"/>
    <property type="evidence" value="ECO:0007669"/>
    <property type="project" value="UniProtKB-SubCell"/>
</dbReference>
<keyword evidence="5 19" id="KW-0808">Transferase</keyword>
<evidence type="ECO:0000313" key="19">
    <source>
        <dbReference type="EMBL" id="CZQ24141.1"/>
    </source>
</evidence>
<dbReference type="FunFam" id="3.40.50.300:FF:000527">
    <property type="entry name" value="Tyrosine-protein kinase etk"/>
    <property type="match status" value="1"/>
</dbReference>
<dbReference type="NCBIfam" id="TIGR01007">
    <property type="entry name" value="eps_fam"/>
    <property type="match status" value="1"/>
</dbReference>
<evidence type="ECO:0000256" key="3">
    <source>
        <dbReference type="ARBA" id="ARBA00022475"/>
    </source>
</evidence>
<dbReference type="CDD" id="cd05387">
    <property type="entry name" value="BY-kinase"/>
    <property type="match status" value="1"/>
</dbReference>
<dbReference type="Pfam" id="PF13807">
    <property type="entry name" value="GNVR"/>
    <property type="match status" value="1"/>
</dbReference>
<dbReference type="InterPro" id="IPR003856">
    <property type="entry name" value="LPS_length_determ_N"/>
</dbReference>
<feature type="domain" description="AAA" evidence="17">
    <location>
        <begin position="537"/>
        <end position="649"/>
    </location>
</feature>
<keyword evidence="14" id="KW-0175">Coiled coil</keyword>
<evidence type="ECO:0000256" key="7">
    <source>
        <dbReference type="ARBA" id="ARBA00022741"/>
    </source>
</evidence>
<evidence type="ECO:0000256" key="10">
    <source>
        <dbReference type="ARBA" id="ARBA00022989"/>
    </source>
</evidence>
<dbReference type="Gene3D" id="3.40.50.300">
    <property type="entry name" value="P-loop containing nucleotide triphosphate hydrolases"/>
    <property type="match status" value="1"/>
</dbReference>
<dbReference type="GO" id="GO:0042802">
    <property type="term" value="F:identical protein binding"/>
    <property type="evidence" value="ECO:0007669"/>
    <property type="project" value="UniProtKB-ARBA"/>
</dbReference>
<evidence type="ECO:0000256" key="9">
    <source>
        <dbReference type="ARBA" id="ARBA00022840"/>
    </source>
</evidence>
<evidence type="ECO:0000256" key="11">
    <source>
        <dbReference type="ARBA" id="ARBA00023136"/>
    </source>
</evidence>
<comment type="catalytic activity">
    <reaction evidence="13">
        <text>L-tyrosyl-[protein] + ATP = O-phospho-L-tyrosyl-[protein] + ADP + H(+)</text>
        <dbReference type="Rhea" id="RHEA:10596"/>
        <dbReference type="Rhea" id="RHEA-COMP:10136"/>
        <dbReference type="Rhea" id="RHEA-COMP:20101"/>
        <dbReference type="ChEBI" id="CHEBI:15378"/>
        <dbReference type="ChEBI" id="CHEBI:30616"/>
        <dbReference type="ChEBI" id="CHEBI:46858"/>
        <dbReference type="ChEBI" id="CHEBI:61978"/>
        <dbReference type="ChEBI" id="CHEBI:456216"/>
    </reaction>
</comment>
<evidence type="ECO:0000256" key="15">
    <source>
        <dbReference type="SAM" id="Phobius"/>
    </source>
</evidence>
<comment type="similarity">
    <text evidence="2">Belongs to the etk/wzc family.</text>
</comment>
<protein>
    <submittedName>
        <fullName evidence="19">Tyrosine-protein kinase Wzc</fullName>
        <ecNumber evidence="19">2.7.10.-</ecNumber>
    </submittedName>
</protein>
<evidence type="ECO:0000256" key="12">
    <source>
        <dbReference type="ARBA" id="ARBA00023137"/>
    </source>
</evidence>
<accession>A0A193SCA0</accession>
<dbReference type="InterPro" id="IPR032807">
    <property type="entry name" value="GNVR"/>
</dbReference>
<keyword evidence="3" id="KW-1003">Cell membrane</keyword>
<evidence type="ECO:0000256" key="5">
    <source>
        <dbReference type="ARBA" id="ARBA00022679"/>
    </source>
</evidence>
<feature type="transmembrane region" description="Helical" evidence="15">
    <location>
        <begin position="31"/>
        <end position="49"/>
    </location>
</feature>
<keyword evidence="11 15" id="KW-0472">Membrane</keyword>
<dbReference type="GO" id="GO:0005524">
    <property type="term" value="F:ATP binding"/>
    <property type="evidence" value="ECO:0007669"/>
    <property type="project" value="UniProtKB-KW"/>
</dbReference>
<evidence type="ECO:0000256" key="1">
    <source>
        <dbReference type="ARBA" id="ARBA00004429"/>
    </source>
</evidence>
<dbReference type="RefSeq" id="WP_117258512.1">
    <property type="nucleotide sequence ID" value="NZ_CP071261.1"/>
</dbReference>
<evidence type="ECO:0000259" key="18">
    <source>
        <dbReference type="Pfam" id="PF13807"/>
    </source>
</evidence>
<dbReference type="InterPro" id="IPR050445">
    <property type="entry name" value="Bact_polysacc_biosynth/exp"/>
</dbReference>
<feature type="coiled-coil region" evidence="14">
    <location>
        <begin position="267"/>
        <end position="301"/>
    </location>
</feature>
<dbReference type="PANTHER" id="PTHR32309:SF32">
    <property type="entry name" value="TYROSINE-PROTEIN KINASE ETK-RELATED"/>
    <property type="match status" value="1"/>
</dbReference>
<evidence type="ECO:0000259" key="17">
    <source>
        <dbReference type="Pfam" id="PF13614"/>
    </source>
</evidence>
<dbReference type="InterPro" id="IPR027417">
    <property type="entry name" value="P-loop_NTPase"/>
</dbReference>
<keyword evidence="12" id="KW-0829">Tyrosine-protein kinase</keyword>